<evidence type="ECO:0000259" key="2">
    <source>
        <dbReference type="PROSITE" id="PS50222"/>
    </source>
</evidence>
<dbReference type="PROSITE" id="PS50222">
    <property type="entry name" value="EF_HAND_2"/>
    <property type="match status" value="1"/>
</dbReference>
<evidence type="ECO:0000313" key="3">
    <source>
        <dbReference type="EMBL" id="CCC93109.1"/>
    </source>
</evidence>
<feature type="non-terminal residue" evidence="3">
    <location>
        <position position="1"/>
    </location>
</feature>
<sequence>NFCVYVIRCSMLNVFFGPAGWREMYAADYISMNFYSLCTFFFFSISPCGTGTFMYNSGGDVRSYAQRVFSLYSCDGSLAIKRFPLAWYVLWGKKPDNTVKQMLFGEGAPFHDDKYGPISNSRLAGSQRGERGEGSHEMSFRSAPRKHVGQDEFVRFAVAYFDSMGSDAAHFGESAGAGYPFLPASRLVQFTHFAALAGDKGYVTLQDMLGTEDVAWLRALPSETPGDRRMAVISHAFAIVDADKDGRVVFEDVERFLRSGAYP</sequence>
<dbReference type="EMBL" id="HE575322">
    <property type="protein sequence ID" value="CCC93109.1"/>
    <property type="molecule type" value="Genomic_DNA"/>
</dbReference>
<protein>
    <recommendedName>
        <fullName evidence="2">EF-hand domain-containing protein</fullName>
    </recommendedName>
</protein>
<name>G0UUP5_TRYCI</name>
<feature type="domain" description="EF-hand" evidence="2">
    <location>
        <begin position="228"/>
        <end position="263"/>
    </location>
</feature>
<organism evidence="3">
    <name type="scientific">Trypanosoma congolense (strain IL3000)</name>
    <dbReference type="NCBI Taxonomy" id="1068625"/>
    <lineage>
        <taxon>Eukaryota</taxon>
        <taxon>Discoba</taxon>
        <taxon>Euglenozoa</taxon>
        <taxon>Kinetoplastea</taxon>
        <taxon>Metakinetoplastina</taxon>
        <taxon>Trypanosomatida</taxon>
        <taxon>Trypanosomatidae</taxon>
        <taxon>Trypanosoma</taxon>
        <taxon>Nannomonas</taxon>
    </lineage>
</organism>
<gene>
    <name evidence="3" type="ORF">TCIL3000_9_5160</name>
</gene>
<evidence type="ECO:0000256" key="1">
    <source>
        <dbReference type="SAM" id="MobiDB-lite"/>
    </source>
</evidence>
<feature type="compositionally biased region" description="Basic and acidic residues" evidence="1">
    <location>
        <begin position="128"/>
        <end position="139"/>
    </location>
</feature>
<dbReference type="AlphaFoldDB" id="G0UUP5"/>
<dbReference type="InterPro" id="IPR002048">
    <property type="entry name" value="EF_hand_dom"/>
</dbReference>
<feature type="region of interest" description="Disordered" evidence="1">
    <location>
        <begin position="117"/>
        <end position="141"/>
    </location>
</feature>
<dbReference type="GO" id="GO:0005509">
    <property type="term" value="F:calcium ion binding"/>
    <property type="evidence" value="ECO:0007669"/>
    <property type="project" value="InterPro"/>
</dbReference>
<accession>G0UUP5</accession>
<reference evidence="3" key="1">
    <citation type="journal article" date="2012" name="Proc. Natl. Acad. Sci. U.S.A.">
        <title>Antigenic diversity is generated by distinct evolutionary mechanisms in African trypanosome species.</title>
        <authorList>
            <person name="Jackson A.P."/>
            <person name="Berry A."/>
            <person name="Aslett M."/>
            <person name="Allison H.C."/>
            <person name="Burton P."/>
            <person name="Vavrova-Anderson J."/>
            <person name="Brown R."/>
            <person name="Browne H."/>
            <person name="Corton N."/>
            <person name="Hauser H."/>
            <person name="Gamble J."/>
            <person name="Gilderthorp R."/>
            <person name="Marcello L."/>
            <person name="McQuillan J."/>
            <person name="Otto T.D."/>
            <person name="Quail M.A."/>
            <person name="Sanders M.J."/>
            <person name="van Tonder A."/>
            <person name="Ginger M.L."/>
            <person name="Field M.C."/>
            <person name="Barry J.D."/>
            <person name="Hertz-Fowler C."/>
            <person name="Berriman M."/>
        </authorList>
    </citation>
    <scope>NUCLEOTIDE SEQUENCE</scope>
    <source>
        <strain evidence="3">IL3000</strain>
    </source>
</reference>
<proteinExistence type="predicted"/>